<proteinExistence type="predicted"/>
<sequence length="75" mass="8431">MTASKGERKAKLWRASPDLLDYATQRAKDEGTNLNEWLCLLVEAVRDGTVVMPQNQAMLFAGDRAKHREVLRTAS</sequence>
<keyword evidence="2" id="KW-1185">Reference proteome</keyword>
<evidence type="ECO:0008006" key="3">
    <source>
        <dbReference type="Google" id="ProtNLM"/>
    </source>
</evidence>
<name>A0A1H1A6I7_9ACTN</name>
<protein>
    <recommendedName>
        <fullName evidence="3">HicB family protein</fullName>
    </recommendedName>
</protein>
<dbReference type="AlphaFoldDB" id="A0A1H1A6I7"/>
<dbReference type="RefSeq" id="WP_139184101.1">
    <property type="nucleotide sequence ID" value="NZ_FNLF01000002.1"/>
</dbReference>
<reference evidence="2" key="1">
    <citation type="submission" date="2016-10" db="EMBL/GenBank/DDBJ databases">
        <authorList>
            <person name="Varghese N."/>
            <person name="Submissions S."/>
        </authorList>
    </citation>
    <scope>NUCLEOTIDE SEQUENCE [LARGE SCALE GENOMIC DNA]</scope>
    <source>
        <strain evidence="2">DSM 44142</strain>
    </source>
</reference>
<dbReference type="Proteomes" id="UP000183053">
    <property type="component" value="Unassembled WGS sequence"/>
</dbReference>
<dbReference type="EMBL" id="FNLF01000002">
    <property type="protein sequence ID" value="SDQ35277.1"/>
    <property type="molecule type" value="Genomic_DNA"/>
</dbReference>
<gene>
    <name evidence="1" type="ORF">SAMN04489765_0075</name>
</gene>
<evidence type="ECO:0000313" key="2">
    <source>
        <dbReference type="Proteomes" id="UP000183053"/>
    </source>
</evidence>
<evidence type="ECO:0000313" key="1">
    <source>
        <dbReference type="EMBL" id="SDQ35277.1"/>
    </source>
</evidence>
<accession>A0A1H1A6I7</accession>
<organism evidence="1 2">
    <name type="scientific">Tsukamurella pulmonis</name>
    <dbReference type="NCBI Taxonomy" id="47312"/>
    <lineage>
        <taxon>Bacteria</taxon>
        <taxon>Bacillati</taxon>
        <taxon>Actinomycetota</taxon>
        <taxon>Actinomycetes</taxon>
        <taxon>Mycobacteriales</taxon>
        <taxon>Tsukamurellaceae</taxon>
        <taxon>Tsukamurella</taxon>
    </lineage>
</organism>